<gene>
    <name evidence="1" type="ORF">SAMN05660874_04155</name>
</gene>
<name>A0A1I6TNW6_9PSEU</name>
<proteinExistence type="predicted"/>
<sequence length="76" mass="8158">MRRYTLGALDPGAAPQWDGGVPEPVDCAQADCVPVTGELGPPILDRVDESCFIWDSRDRLVAHSTQLAGIRLDLPG</sequence>
<organism evidence="1 2">
    <name type="scientific">Saccharopolyspora flava</name>
    <dbReference type="NCBI Taxonomy" id="95161"/>
    <lineage>
        <taxon>Bacteria</taxon>
        <taxon>Bacillati</taxon>
        <taxon>Actinomycetota</taxon>
        <taxon>Actinomycetes</taxon>
        <taxon>Pseudonocardiales</taxon>
        <taxon>Pseudonocardiaceae</taxon>
        <taxon>Saccharopolyspora</taxon>
    </lineage>
</organism>
<reference evidence="2" key="1">
    <citation type="submission" date="2016-10" db="EMBL/GenBank/DDBJ databases">
        <authorList>
            <person name="Varghese N."/>
            <person name="Submissions S."/>
        </authorList>
    </citation>
    <scope>NUCLEOTIDE SEQUENCE [LARGE SCALE GENOMIC DNA]</scope>
    <source>
        <strain evidence="2">DSM 44771</strain>
    </source>
</reference>
<accession>A0A1I6TNW6</accession>
<dbReference type="STRING" id="95161.SAMN05660874_04155"/>
<evidence type="ECO:0000313" key="1">
    <source>
        <dbReference type="EMBL" id="SFS90929.1"/>
    </source>
</evidence>
<evidence type="ECO:0000313" key="2">
    <source>
        <dbReference type="Proteomes" id="UP000198852"/>
    </source>
</evidence>
<keyword evidence="2" id="KW-1185">Reference proteome</keyword>
<dbReference type="EMBL" id="FOZX01000007">
    <property type="protein sequence ID" value="SFS90929.1"/>
    <property type="molecule type" value="Genomic_DNA"/>
</dbReference>
<dbReference type="AlphaFoldDB" id="A0A1I6TNW6"/>
<dbReference type="RefSeq" id="WP_093420580.1">
    <property type="nucleotide sequence ID" value="NZ_FOZX01000007.1"/>
</dbReference>
<protein>
    <submittedName>
        <fullName evidence="1">Uncharacterized protein</fullName>
    </submittedName>
</protein>
<dbReference type="Proteomes" id="UP000198852">
    <property type="component" value="Unassembled WGS sequence"/>
</dbReference>